<reference evidence="2" key="1">
    <citation type="submission" date="2016-10" db="EMBL/GenBank/DDBJ databases">
        <authorList>
            <person name="Varghese N."/>
            <person name="Submissions S."/>
        </authorList>
    </citation>
    <scope>NUCLEOTIDE SEQUENCE [LARGE SCALE GENOMIC DNA]</scope>
    <source>
        <strain evidence="2">DSM 16522</strain>
    </source>
</reference>
<evidence type="ECO:0000313" key="1">
    <source>
        <dbReference type="EMBL" id="SFN73286.1"/>
    </source>
</evidence>
<keyword evidence="2" id="KW-1185">Reference proteome</keyword>
<evidence type="ECO:0000313" key="2">
    <source>
        <dbReference type="Proteomes" id="UP000199011"/>
    </source>
</evidence>
<organism evidence="1 2">
    <name type="scientific">Xenorhabdus japonica</name>
    <dbReference type="NCBI Taxonomy" id="53341"/>
    <lineage>
        <taxon>Bacteria</taxon>
        <taxon>Pseudomonadati</taxon>
        <taxon>Pseudomonadota</taxon>
        <taxon>Gammaproteobacteria</taxon>
        <taxon>Enterobacterales</taxon>
        <taxon>Morganellaceae</taxon>
        <taxon>Xenorhabdus</taxon>
    </lineage>
</organism>
<dbReference type="RefSeq" id="WP_092519413.1">
    <property type="nucleotide sequence ID" value="NZ_CAWRAH010000083.1"/>
</dbReference>
<name>A0A1I5BF37_9GAMM</name>
<protein>
    <submittedName>
        <fullName evidence="1">Uncharacterized protein</fullName>
    </submittedName>
</protein>
<gene>
    <name evidence="1" type="ORF">SAMN05421579_11843</name>
</gene>
<dbReference type="EMBL" id="FOVO01000018">
    <property type="protein sequence ID" value="SFN73286.1"/>
    <property type="molecule type" value="Genomic_DNA"/>
</dbReference>
<sequence length="206" mass="23389">MSDIIHKDDVDETSISVTGVIEKDLAEYSVSTHLSNLVVDDCRDRKCLKKIKDAIAITYNYNKKPEDDNVMLFVAEHRPKSHTIARGKKFSSPCVASVKMDVGINSSVDVSFFELEANSSKKERSVIFSILKDKKNNLIARYLLDDGKENEKELVKLTEHNKFGPYDIFEVEVILHIYKASPHVVVKFYSQANSGWVRANGSNLYR</sequence>
<dbReference type="Proteomes" id="UP000199011">
    <property type="component" value="Unassembled WGS sequence"/>
</dbReference>
<proteinExistence type="predicted"/>
<accession>A0A1I5BF37</accession>
<dbReference type="AlphaFoldDB" id="A0A1I5BF37"/>